<feature type="region of interest" description="Disordered" evidence="1">
    <location>
        <begin position="196"/>
        <end position="224"/>
    </location>
</feature>
<sequence>MGCLLGFLALIAVFVMGVSSIGERLFGGGPDPETIATASLQGMREQNTLVPFSARFVAVITSTQRRFGLSARKTLIMPGDVRYELDLSAIGDDDVVWDAGSNTLQVTLPPLRIAGPEIDIDAIREYGDGGILMTLTDAETTLDDANRAAGQRSLLAQAQAGPAMRLARDAARRAIERNFELPLRAAGIDATVQASFRGERDSTRMERSRDVLGEMRRESAAEGQ</sequence>
<keyword evidence="3" id="KW-1185">Reference proteome</keyword>
<dbReference type="EMBL" id="JACJVJ010000001">
    <property type="protein sequence ID" value="MBC2777261.1"/>
    <property type="molecule type" value="Genomic_DNA"/>
</dbReference>
<accession>A0A842HY38</accession>
<evidence type="ECO:0000313" key="3">
    <source>
        <dbReference type="Proteomes" id="UP000564378"/>
    </source>
</evidence>
<name>A0A842HY38_9SPHN</name>
<proteinExistence type="predicted"/>
<gene>
    <name evidence="2" type="ORF">H6P80_06470</name>
</gene>
<reference evidence="2 3" key="1">
    <citation type="submission" date="2020-08" db="EMBL/GenBank/DDBJ databases">
        <title>Draft genome sequence of Parasphingopyxis sp. GrpM-11.</title>
        <authorList>
            <person name="Oh J."/>
            <person name="Roh D.-H."/>
        </authorList>
    </citation>
    <scope>NUCLEOTIDE SEQUENCE [LARGE SCALE GENOMIC DNA]</scope>
    <source>
        <strain evidence="2 3">GrpM-11</strain>
    </source>
</reference>
<protein>
    <submittedName>
        <fullName evidence="2">DUF4230 domain-containing protein</fullName>
    </submittedName>
</protein>
<comment type="caution">
    <text evidence="2">The sequence shown here is derived from an EMBL/GenBank/DDBJ whole genome shotgun (WGS) entry which is preliminary data.</text>
</comment>
<evidence type="ECO:0000256" key="1">
    <source>
        <dbReference type="SAM" id="MobiDB-lite"/>
    </source>
</evidence>
<organism evidence="2 3">
    <name type="scientific">Parasphingopyxis marina</name>
    <dbReference type="NCBI Taxonomy" id="2761622"/>
    <lineage>
        <taxon>Bacteria</taxon>
        <taxon>Pseudomonadati</taxon>
        <taxon>Pseudomonadota</taxon>
        <taxon>Alphaproteobacteria</taxon>
        <taxon>Sphingomonadales</taxon>
        <taxon>Sphingomonadaceae</taxon>
        <taxon>Parasphingopyxis</taxon>
    </lineage>
</organism>
<dbReference type="InterPro" id="IPR025324">
    <property type="entry name" value="DUF4230"/>
</dbReference>
<feature type="compositionally biased region" description="Basic and acidic residues" evidence="1">
    <location>
        <begin position="197"/>
        <end position="224"/>
    </location>
</feature>
<dbReference type="Pfam" id="PF14014">
    <property type="entry name" value="DUF4230"/>
    <property type="match status" value="1"/>
</dbReference>
<evidence type="ECO:0000313" key="2">
    <source>
        <dbReference type="EMBL" id="MBC2777261.1"/>
    </source>
</evidence>
<dbReference type="AlphaFoldDB" id="A0A842HY38"/>
<dbReference type="Proteomes" id="UP000564378">
    <property type="component" value="Unassembled WGS sequence"/>
</dbReference>